<accession>D6TWB1</accession>
<dbReference type="GO" id="GO:0003677">
    <property type="term" value="F:DNA binding"/>
    <property type="evidence" value="ECO:0007669"/>
    <property type="project" value="UniProtKB-KW"/>
</dbReference>
<dbReference type="Gene3D" id="3.30.450.180">
    <property type="match status" value="1"/>
</dbReference>
<dbReference type="Pfam" id="PF17765">
    <property type="entry name" value="MLTR_LBD"/>
    <property type="match status" value="1"/>
</dbReference>
<protein>
    <submittedName>
        <fullName evidence="2">Putative DNA-binding protein</fullName>
    </submittedName>
</protein>
<organism evidence="2 3">
    <name type="scientific">Ktedonobacter racemifer DSM 44963</name>
    <dbReference type="NCBI Taxonomy" id="485913"/>
    <lineage>
        <taxon>Bacteria</taxon>
        <taxon>Bacillati</taxon>
        <taxon>Chloroflexota</taxon>
        <taxon>Ktedonobacteria</taxon>
        <taxon>Ktedonobacterales</taxon>
        <taxon>Ktedonobacteraceae</taxon>
        <taxon>Ktedonobacter</taxon>
    </lineage>
</organism>
<dbReference type="AlphaFoldDB" id="D6TWB1"/>
<dbReference type="Proteomes" id="UP000004508">
    <property type="component" value="Unassembled WGS sequence"/>
</dbReference>
<evidence type="ECO:0000313" key="2">
    <source>
        <dbReference type="EMBL" id="EFH84494.1"/>
    </source>
</evidence>
<reference evidence="2 3" key="1">
    <citation type="journal article" date="2011" name="Stand. Genomic Sci.">
        <title>Non-contiguous finished genome sequence and contextual data of the filamentous soil bacterium Ktedonobacter racemifer type strain (SOSP1-21).</title>
        <authorList>
            <person name="Chang Y.J."/>
            <person name="Land M."/>
            <person name="Hauser L."/>
            <person name="Chertkov O."/>
            <person name="Del Rio T.G."/>
            <person name="Nolan M."/>
            <person name="Copeland A."/>
            <person name="Tice H."/>
            <person name="Cheng J.F."/>
            <person name="Lucas S."/>
            <person name="Han C."/>
            <person name="Goodwin L."/>
            <person name="Pitluck S."/>
            <person name="Ivanova N."/>
            <person name="Ovchinikova G."/>
            <person name="Pati A."/>
            <person name="Chen A."/>
            <person name="Palaniappan K."/>
            <person name="Mavromatis K."/>
            <person name="Liolios K."/>
            <person name="Brettin T."/>
            <person name="Fiebig A."/>
            <person name="Rohde M."/>
            <person name="Abt B."/>
            <person name="Goker M."/>
            <person name="Detter J.C."/>
            <person name="Woyke T."/>
            <person name="Bristow J."/>
            <person name="Eisen J.A."/>
            <person name="Markowitz V."/>
            <person name="Hugenholtz P."/>
            <person name="Kyrpides N.C."/>
            <person name="Klenk H.P."/>
            <person name="Lapidus A."/>
        </authorList>
    </citation>
    <scope>NUCLEOTIDE SEQUENCE [LARGE SCALE GENOMIC DNA]</scope>
    <source>
        <strain evidence="3">DSM 44963</strain>
    </source>
</reference>
<feature type="domain" description="MmyB-like transcription regulator ligand binding" evidence="1">
    <location>
        <begin position="13"/>
        <end position="71"/>
    </location>
</feature>
<evidence type="ECO:0000259" key="1">
    <source>
        <dbReference type="Pfam" id="PF17765"/>
    </source>
</evidence>
<sequence length="71" mass="8406">MAWLPVHALFCTSTVQYIGEAWLTALLADLHEQNAEFRNWWLRYDIQGIHRERKEQDYPVVGQLILQSTSF</sequence>
<dbReference type="InParanoid" id="D6TWB1"/>
<keyword evidence="2" id="KW-0238">DNA-binding</keyword>
<dbReference type="EMBL" id="ADVG01000003">
    <property type="protein sequence ID" value="EFH84494.1"/>
    <property type="molecule type" value="Genomic_DNA"/>
</dbReference>
<name>D6TWB1_KTERA</name>
<gene>
    <name evidence="2" type="ORF">Krac_5553</name>
</gene>
<evidence type="ECO:0000313" key="3">
    <source>
        <dbReference type="Proteomes" id="UP000004508"/>
    </source>
</evidence>
<dbReference type="InterPro" id="IPR041413">
    <property type="entry name" value="MLTR_LBD"/>
</dbReference>
<proteinExistence type="predicted"/>
<comment type="caution">
    <text evidence="2">The sequence shown here is derived from an EMBL/GenBank/DDBJ whole genome shotgun (WGS) entry which is preliminary data.</text>
</comment>
<keyword evidence="3" id="KW-1185">Reference proteome</keyword>